<organism evidence="1 2">
    <name type="scientific">Rhipicephalus sanguineus</name>
    <name type="common">Brown dog tick</name>
    <name type="synonym">Ixodes sanguineus</name>
    <dbReference type="NCBI Taxonomy" id="34632"/>
    <lineage>
        <taxon>Eukaryota</taxon>
        <taxon>Metazoa</taxon>
        <taxon>Ecdysozoa</taxon>
        <taxon>Arthropoda</taxon>
        <taxon>Chelicerata</taxon>
        <taxon>Arachnida</taxon>
        <taxon>Acari</taxon>
        <taxon>Parasitiformes</taxon>
        <taxon>Ixodida</taxon>
        <taxon>Ixodoidea</taxon>
        <taxon>Ixodidae</taxon>
        <taxon>Rhipicephalinae</taxon>
        <taxon>Rhipicephalus</taxon>
        <taxon>Rhipicephalus</taxon>
    </lineage>
</organism>
<evidence type="ECO:0000313" key="1">
    <source>
        <dbReference type="EMBL" id="KAH7968989.1"/>
    </source>
</evidence>
<protein>
    <submittedName>
        <fullName evidence="1">Uncharacterized protein</fullName>
    </submittedName>
</protein>
<gene>
    <name evidence="1" type="ORF">HPB52_013532</name>
</gene>
<name>A0A9D4Q6L8_RHISA</name>
<dbReference type="AlphaFoldDB" id="A0A9D4Q6L8"/>
<dbReference type="InterPro" id="IPR032675">
    <property type="entry name" value="LRR_dom_sf"/>
</dbReference>
<sequence>MSSANQWADLEGAVGCFTGAVIDCRSPNYRSTELSNALATLVRTSPSLVGLCLTGISMEEQATKDLLAGLTENGVLRDLTLGTWVIPETCRKELAQYLMRTPSLMSFSYTGDSETTEVAVLEDVREDVKATALRQLLDCDHLTSLALQIPRGNLAVCSALAEYVQSTSVLRKLEAHTERSDEQGFSDEWWHIIVRSLSRNKSIKELTFYAHDMSDSDVESLAEAIKASTNIRKLTFGDSSRTGLRAFVTRLSADIAQNHTLLGVVFENWLDQEGLDTSSNVFAISEATRRNSDLLAAAAAFPKAAELDR</sequence>
<keyword evidence="2" id="KW-1185">Reference proteome</keyword>
<reference evidence="1" key="2">
    <citation type="submission" date="2021-09" db="EMBL/GenBank/DDBJ databases">
        <authorList>
            <person name="Jia N."/>
            <person name="Wang J."/>
            <person name="Shi W."/>
            <person name="Du L."/>
            <person name="Sun Y."/>
            <person name="Zhan W."/>
            <person name="Jiang J."/>
            <person name="Wang Q."/>
            <person name="Zhang B."/>
            <person name="Ji P."/>
            <person name="Sakyi L.B."/>
            <person name="Cui X."/>
            <person name="Yuan T."/>
            <person name="Jiang B."/>
            <person name="Yang W."/>
            <person name="Lam T.T.-Y."/>
            <person name="Chang Q."/>
            <person name="Ding S."/>
            <person name="Wang X."/>
            <person name="Zhu J."/>
            <person name="Ruan X."/>
            <person name="Zhao L."/>
            <person name="Wei J."/>
            <person name="Que T."/>
            <person name="Du C."/>
            <person name="Cheng J."/>
            <person name="Dai P."/>
            <person name="Han X."/>
            <person name="Huang E."/>
            <person name="Gao Y."/>
            <person name="Liu J."/>
            <person name="Shao H."/>
            <person name="Ye R."/>
            <person name="Li L."/>
            <person name="Wei W."/>
            <person name="Wang X."/>
            <person name="Wang C."/>
            <person name="Huo Q."/>
            <person name="Li W."/>
            <person name="Guo W."/>
            <person name="Chen H."/>
            <person name="Chen S."/>
            <person name="Zhou L."/>
            <person name="Zhou L."/>
            <person name="Ni X."/>
            <person name="Tian J."/>
            <person name="Zhou Y."/>
            <person name="Sheng Y."/>
            <person name="Liu T."/>
            <person name="Pan Y."/>
            <person name="Xia L."/>
            <person name="Li J."/>
            <person name="Zhao F."/>
            <person name="Cao W."/>
        </authorList>
    </citation>
    <scope>NUCLEOTIDE SEQUENCE</scope>
    <source>
        <strain evidence="1">Rsan-2018</strain>
        <tissue evidence="1">Larvae</tissue>
    </source>
</reference>
<dbReference type="Gene3D" id="3.80.10.10">
    <property type="entry name" value="Ribonuclease Inhibitor"/>
    <property type="match status" value="1"/>
</dbReference>
<evidence type="ECO:0000313" key="2">
    <source>
        <dbReference type="Proteomes" id="UP000821837"/>
    </source>
</evidence>
<accession>A0A9D4Q6L8</accession>
<reference evidence="1" key="1">
    <citation type="journal article" date="2020" name="Cell">
        <title>Large-Scale Comparative Analyses of Tick Genomes Elucidate Their Genetic Diversity and Vector Capacities.</title>
        <authorList>
            <consortium name="Tick Genome and Microbiome Consortium (TIGMIC)"/>
            <person name="Jia N."/>
            <person name="Wang J."/>
            <person name="Shi W."/>
            <person name="Du L."/>
            <person name="Sun Y."/>
            <person name="Zhan W."/>
            <person name="Jiang J.F."/>
            <person name="Wang Q."/>
            <person name="Zhang B."/>
            <person name="Ji P."/>
            <person name="Bell-Sakyi L."/>
            <person name="Cui X.M."/>
            <person name="Yuan T.T."/>
            <person name="Jiang B.G."/>
            <person name="Yang W.F."/>
            <person name="Lam T.T."/>
            <person name="Chang Q.C."/>
            <person name="Ding S.J."/>
            <person name="Wang X.J."/>
            <person name="Zhu J.G."/>
            <person name="Ruan X.D."/>
            <person name="Zhao L."/>
            <person name="Wei J.T."/>
            <person name="Ye R.Z."/>
            <person name="Que T.C."/>
            <person name="Du C.H."/>
            <person name="Zhou Y.H."/>
            <person name="Cheng J.X."/>
            <person name="Dai P.F."/>
            <person name="Guo W.B."/>
            <person name="Han X.H."/>
            <person name="Huang E.J."/>
            <person name="Li L.F."/>
            <person name="Wei W."/>
            <person name="Gao Y.C."/>
            <person name="Liu J.Z."/>
            <person name="Shao H.Z."/>
            <person name="Wang X."/>
            <person name="Wang C.C."/>
            <person name="Yang T.C."/>
            <person name="Huo Q.B."/>
            <person name="Li W."/>
            <person name="Chen H.Y."/>
            <person name="Chen S.E."/>
            <person name="Zhou L.G."/>
            <person name="Ni X.B."/>
            <person name="Tian J.H."/>
            <person name="Sheng Y."/>
            <person name="Liu T."/>
            <person name="Pan Y.S."/>
            <person name="Xia L.Y."/>
            <person name="Li J."/>
            <person name="Zhao F."/>
            <person name="Cao W.C."/>
        </authorList>
    </citation>
    <scope>NUCLEOTIDE SEQUENCE</scope>
    <source>
        <strain evidence="1">Rsan-2018</strain>
    </source>
</reference>
<dbReference type="EMBL" id="JABSTV010001248">
    <property type="protein sequence ID" value="KAH7968989.1"/>
    <property type="molecule type" value="Genomic_DNA"/>
</dbReference>
<proteinExistence type="predicted"/>
<dbReference type="SUPFAM" id="SSF52047">
    <property type="entry name" value="RNI-like"/>
    <property type="match status" value="1"/>
</dbReference>
<comment type="caution">
    <text evidence="1">The sequence shown here is derived from an EMBL/GenBank/DDBJ whole genome shotgun (WGS) entry which is preliminary data.</text>
</comment>
<dbReference type="Proteomes" id="UP000821837">
    <property type="component" value="Unassembled WGS sequence"/>
</dbReference>